<feature type="region of interest" description="Disordered" evidence="1">
    <location>
        <begin position="59"/>
        <end position="78"/>
    </location>
</feature>
<reference evidence="2" key="1">
    <citation type="submission" date="2014-09" db="EMBL/GenBank/DDBJ databases">
        <authorList>
            <person name="Magalhaes I.L.F."/>
            <person name="Oliveira U."/>
            <person name="Santos F.R."/>
            <person name="Vidigal T.H.D.A."/>
            <person name="Brescovit A.D."/>
            <person name="Santos A.J."/>
        </authorList>
    </citation>
    <scope>NUCLEOTIDE SEQUENCE</scope>
    <source>
        <tissue evidence="2">Shoot tissue taken approximately 20 cm above the soil surface</tissue>
    </source>
</reference>
<protein>
    <submittedName>
        <fullName evidence="2">Elongation factor 1-delta 1</fullName>
    </submittedName>
</protein>
<evidence type="ECO:0000256" key="1">
    <source>
        <dbReference type="SAM" id="MobiDB-lite"/>
    </source>
</evidence>
<evidence type="ECO:0000313" key="2">
    <source>
        <dbReference type="EMBL" id="JAE04255.1"/>
    </source>
</evidence>
<organism evidence="2">
    <name type="scientific">Arundo donax</name>
    <name type="common">Giant reed</name>
    <name type="synonym">Donax arundinaceus</name>
    <dbReference type="NCBI Taxonomy" id="35708"/>
    <lineage>
        <taxon>Eukaryota</taxon>
        <taxon>Viridiplantae</taxon>
        <taxon>Streptophyta</taxon>
        <taxon>Embryophyta</taxon>
        <taxon>Tracheophyta</taxon>
        <taxon>Spermatophyta</taxon>
        <taxon>Magnoliopsida</taxon>
        <taxon>Liliopsida</taxon>
        <taxon>Poales</taxon>
        <taxon>Poaceae</taxon>
        <taxon>PACMAD clade</taxon>
        <taxon>Arundinoideae</taxon>
        <taxon>Arundineae</taxon>
        <taxon>Arundo</taxon>
    </lineage>
</organism>
<keyword evidence="2" id="KW-0251">Elongation factor</keyword>
<keyword evidence="2" id="KW-0648">Protein biosynthesis</keyword>
<dbReference type="InterPro" id="IPR001326">
    <property type="entry name" value="Transl_elong_EF1B_B/D_CS"/>
</dbReference>
<dbReference type="GO" id="GO:0003746">
    <property type="term" value="F:translation elongation factor activity"/>
    <property type="evidence" value="ECO:0007669"/>
    <property type="project" value="UniProtKB-KW"/>
</dbReference>
<accession>A0A0A9EU38</accession>
<feature type="compositionally biased region" description="Acidic residues" evidence="1">
    <location>
        <begin position="64"/>
        <end position="78"/>
    </location>
</feature>
<proteinExistence type="predicted"/>
<reference evidence="2" key="2">
    <citation type="journal article" date="2015" name="Data Brief">
        <title>Shoot transcriptome of the giant reed, Arundo donax.</title>
        <authorList>
            <person name="Barrero R.A."/>
            <person name="Guerrero F.D."/>
            <person name="Moolhuijzen P."/>
            <person name="Goolsby J.A."/>
            <person name="Tidwell J."/>
            <person name="Bellgard S.E."/>
            <person name="Bellgard M.I."/>
        </authorList>
    </citation>
    <scope>NUCLEOTIDE SEQUENCE</scope>
    <source>
        <tissue evidence="2">Shoot tissue taken approximately 20 cm above the soil surface</tissue>
    </source>
</reference>
<dbReference type="AlphaFoldDB" id="A0A0A9EU38"/>
<dbReference type="PROSITE" id="PS00824">
    <property type="entry name" value="EF1BD_1"/>
    <property type="match status" value="1"/>
</dbReference>
<sequence length="78" mass="8229">MAVFTALSSAPPLRYVNVTRWHDHISALLRTSGVIAEGEGVKIEPSACSVASTPEIAGQKAAVADEDDDDVDLFGEET</sequence>
<dbReference type="EMBL" id="GBRH01193641">
    <property type="protein sequence ID" value="JAE04255.1"/>
    <property type="molecule type" value="Transcribed_RNA"/>
</dbReference>
<name>A0A0A9EU38_ARUDO</name>